<protein>
    <submittedName>
        <fullName evidence="3">Uncharacterized protein</fullName>
    </submittedName>
</protein>
<dbReference type="PANTHER" id="PTHR35394:SF5">
    <property type="entry name" value="DUF3176 DOMAIN-CONTAINING PROTEIN"/>
    <property type="match status" value="1"/>
</dbReference>
<evidence type="ECO:0000313" key="3">
    <source>
        <dbReference type="EMBL" id="KAF6809400.1"/>
    </source>
</evidence>
<accession>A0A8H6JB94</accession>
<dbReference type="EMBL" id="WIGO01000536">
    <property type="protein sequence ID" value="KAF6809400.1"/>
    <property type="molecule type" value="Genomic_DNA"/>
</dbReference>
<comment type="caution">
    <text evidence="3">The sequence shown here is derived from an EMBL/GenBank/DDBJ whole genome shotgun (WGS) entry which is preliminary data.</text>
</comment>
<feature type="transmembrane region" description="Helical" evidence="2">
    <location>
        <begin position="176"/>
        <end position="194"/>
    </location>
</feature>
<dbReference type="InterPro" id="IPR021514">
    <property type="entry name" value="DUF3176"/>
</dbReference>
<reference evidence="3" key="1">
    <citation type="journal article" date="2020" name="Phytopathology">
        <title>Genome Sequence Resources of Colletotrichum truncatum, C. plurivorum, C. musicola, and C. sojae: Four Species Pathogenic to Soybean (Glycine max).</title>
        <authorList>
            <person name="Rogerio F."/>
            <person name="Boufleur T.R."/>
            <person name="Ciampi-Guillardi M."/>
            <person name="Sukno S.A."/>
            <person name="Thon M.R."/>
            <person name="Massola Junior N.S."/>
            <person name="Baroncelli R."/>
        </authorList>
    </citation>
    <scope>NUCLEOTIDE SEQUENCE</scope>
    <source>
        <strain evidence="3">LFN00145</strain>
    </source>
</reference>
<name>A0A8H6JB94_9PEZI</name>
<evidence type="ECO:0000256" key="1">
    <source>
        <dbReference type="SAM" id="MobiDB-lite"/>
    </source>
</evidence>
<dbReference type="Proteomes" id="UP000654918">
    <property type="component" value="Unassembled WGS sequence"/>
</dbReference>
<evidence type="ECO:0000313" key="4">
    <source>
        <dbReference type="Proteomes" id="UP000654918"/>
    </source>
</evidence>
<keyword evidence="2" id="KW-1133">Transmembrane helix</keyword>
<organism evidence="3 4">
    <name type="scientific">Colletotrichum plurivorum</name>
    <dbReference type="NCBI Taxonomy" id="2175906"/>
    <lineage>
        <taxon>Eukaryota</taxon>
        <taxon>Fungi</taxon>
        <taxon>Dikarya</taxon>
        <taxon>Ascomycota</taxon>
        <taxon>Pezizomycotina</taxon>
        <taxon>Sordariomycetes</taxon>
        <taxon>Hypocreomycetidae</taxon>
        <taxon>Glomerellales</taxon>
        <taxon>Glomerellaceae</taxon>
        <taxon>Colletotrichum</taxon>
        <taxon>Colletotrichum orchidearum species complex</taxon>
    </lineage>
</organism>
<keyword evidence="4" id="KW-1185">Reference proteome</keyword>
<sequence length="331" mass="36849">MATHSDASLADANGASAMPSRHSTESEISNVTIGPDEQHPDIPAEEAHTPVNEAEKAHTPYQSSGKLSVLAQWKFEFLALLASILAFVSMAILLKMYHGKQQPQFAYATSINTLVAAFTTLLRAPLLFTVAGVVGQTKWSWMAKPRPLRHVERFDDAGKGLSGSLRLFLVTRKPSLIVLGATVVIASYAIGPFAQQAVKTYSYAIFYDYFGLREDLQRVALNGLVTEPPRGAFDLFHCDSANCTFPFRGEGATHTTAGICSRCIDVRSELLEFSEDLPERSRSQIYGYRFHDDSDFHLIPGWGFNMTTTEHQIYDLQPTEIRLMPWRRVPF</sequence>
<keyword evidence="2" id="KW-0812">Transmembrane</keyword>
<feature type="transmembrane region" description="Helical" evidence="2">
    <location>
        <begin position="75"/>
        <end position="94"/>
    </location>
</feature>
<dbReference type="AlphaFoldDB" id="A0A8H6JB94"/>
<dbReference type="PANTHER" id="PTHR35394">
    <property type="entry name" value="DUF3176 DOMAIN-CONTAINING PROTEIN"/>
    <property type="match status" value="1"/>
</dbReference>
<keyword evidence="2" id="KW-0472">Membrane</keyword>
<proteinExistence type="predicted"/>
<feature type="region of interest" description="Disordered" evidence="1">
    <location>
        <begin position="1"/>
        <end position="44"/>
    </location>
</feature>
<dbReference type="Pfam" id="PF11374">
    <property type="entry name" value="DUF3176"/>
    <property type="match status" value="1"/>
</dbReference>
<gene>
    <name evidence="3" type="ORF">CPLU01_15511</name>
</gene>
<feature type="transmembrane region" description="Helical" evidence="2">
    <location>
        <begin position="114"/>
        <end position="134"/>
    </location>
</feature>
<evidence type="ECO:0000256" key="2">
    <source>
        <dbReference type="SAM" id="Phobius"/>
    </source>
</evidence>